<accession>C7MZM6</accession>
<proteinExistence type="predicted"/>
<keyword evidence="2" id="KW-1185">Reference proteome</keyword>
<protein>
    <submittedName>
        <fullName evidence="1">Uncharacterized protein</fullName>
    </submittedName>
</protein>
<evidence type="ECO:0000313" key="1">
    <source>
        <dbReference type="EMBL" id="ACU98255.1"/>
    </source>
</evidence>
<sequence length="120" mass="13360">MHIEWDEIPHITIDLSVSDVRDALEQAEDVRLAQHDWAVLLFSASSPATLCRIDDALDDFDEILAGPGFIFGADRSEGSVTVHTRDLAYYDGADRLFFLVGDPRRGHAVGLQSSDFNTWP</sequence>
<dbReference type="EMBL" id="CP001683">
    <property type="protein sequence ID" value="ACU98255.1"/>
    <property type="molecule type" value="Genomic_DNA"/>
</dbReference>
<dbReference type="HOGENOM" id="CLU_2048054_0_0_11"/>
<reference evidence="1 2" key="1">
    <citation type="journal article" date="2009" name="Stand. Genomic Sci.">
        <title>Complete genome sequence of Saccharomonospora viridis type strain (P101).</title>
        <authorList>
            <person name="Pati A."/>
            <person name="Sikorski J."/>
            <person name="Nolan M."/>
            <person name="Lapidus A."/>
            <person name="Copeland A."/>
            <person name="Glavina Del Rio T."/>
            <person name="Lucas S."/>
            <person name="Chen F."/>
            <person name="Tice H."/>
            <person name="Pitluck S."/>
            <person name="Cheng J.F."/>
            <person name="Chertkov O."/>
            <person name="Brettin T."/>
            <person name="Han C."/>
            <person name="Detter J.C."/>
            <person name="Kuske C."/>
            <person name="Bruce D."/>
            <person name="Goodwin L."/>
            <person name="Chain P."/>
            <person name="D'haeseleer P."/>
            <person name="Chen A."/>
            <person name="Palaniappan K."/>
            <person name="Ivanova N."/>
            <person name="Mavromatis K."/>
            <person name="Mikhailova N."/>
            <person name="Rohde M."/>
            <person name="Tindall B.J."/>
            <person name="Goker M."/>
            <person name="Bristow J."/>
            <person name="Eisen J.A."/>
            <person name="Markowitz V."/>
            <person name="Hugenholtz P."/>
            <person name="Kyrpides N.C."/>
            <person name="Klenk H.P."/>
        </authorList>
    </citation>
    <scope>NUCLEOTIDE SEQUENCE [LARGE SCALE GENOMIC DNA]</scope>
    <source>
        <strain evidence="2">ATCC 15386 / DSM 43017 / JCM 3036 / NBRC 12207 / P101</strain>
    </source>
</reference>
<dbReference type="AlphaFoldDB" id="C7MZM6"/>
<dbReference type="STRING" id="471857.Svir_32870"/>
<gene>
    <name evidence="1" type="ordered locus">Svir_32870</name>
</gene>
<dbReference type="Proteomes" id="UP000000841">
    <property type="component" value="Chromosome"/>
</dbReference>
<dbReference type="KEGG" id="svi:Svir_32870"/>
<evidence type="ECO:0000313" key="2">
    <source>
        <dbReference type="Proteomes" id="UP000000841"/>
    </source>
</evidence>
<organism evidence="1 2">
    <name type="scientific">Saccharomonospora viridis (strain ATCC 15386 / DSM 43017 / JCM 3036 / CCUG 5913 / NBRC 12207 / NCIMB 9602 / P101)</name>
    <name type="common">Thermoactinomyces viridis</name>
    <dbReference type="NCBI Taxonomy" id="471857"/>
    <lineage>
        <taxon>Bacteria</taxon>
        <taxon>Bacillati</taxon>
        <taxon>Actinomycetota</taxon>
        <taxon>Actinomycetes</taxon>
        <taxon>Pseudonocardiales</taxon>
        <taxon>Pseudonocardiaceae</taxon>
        <taxon>Saccharomonospora</taxon>
    </lineage>
</organism>
<name>C7MZM6_SACVD</name>